<dbReference type="Proteomes" id="UP000013827">
    <property type="component" value="Unassembled WGS sequence"/>
</dbReference>
<dbReference type="RefSeq" id="XP_005793604.1">
    <property type="nucleotide sequence ID" value="XM_005793547.1"/>
</dbReference>
<reference evidence="4" key="1">
    <citation type="journal article" date="2013" name="Nature">
        <title>Pan genome of the phytoplankton Emiliania underpins its global distribution.</title>
        <authorList>
            <person name="Read B.A."/>
            <person name="Kegel J."/>
            <person name="Klute M.J."/>
            <person name="Kuo A."/>
            <person name="Lefebvre S.C."/>
            <person name="Maumus F."/>
            <person name="Mayer C."/>
            <person name="Miller J."/>
            <person name="Monier A."/>
            <person name="Salamov A."/>
            <person name="Young J."/>
            <person name="Aguilar M."/>
            <person name="Claverie J.M."/>
            <person name="Frickenhaus S."/>
            <person name="Gonzalez K."/>
            <person name="Herman E.K."/>
            <person name="Lin Y.C."/>
            <person name="Napier J."/>
            <person name="Ogata H."/>
            <person name="Sarno A.F."/>
            <person name="Shmutz J."/>
            <person name="Schroeder D."/>
            <person name="de Vargas C."/>
            <person name="Verret F."/>
            <person name="von Dassow P."/>
            <person name="Valentin K."/>
            <person name="Van de Peer Y."/>
            <person name="Wheeler G."/>
            <person name="Dacks J.B."/>
            <person name="Delwiche C.F."/>
            <person name="Dyhrman S.T."/>
            <person name="Glockner G."/>
            <person name="John U."/>
            <person name="Richards T."/>
            <person name="Worden A.Z."/>
            <person name="Zhang X."/>
            <person name="Grigoriev I.V."/>
            <person name="Allen A.E."/>
            <person name="Bidle K."/>
            <person name="Borodovsky M."/>
            <person name="Bowler C."/>
            <person name="Brownlee C."/>
            <person name="Cock J.M."/>
            <person name="Elias M."/>
            <person name="Gladyshev V.N."/>
            <person name="Groth M."/>
            <person name="Guda C."/>
            <person name="Hadaegh A."/>
            <person name="Iglesias-Rodriguez M.D."/>
            <person name="Jenkins J."/>
            <person name="Jones B.M."/>
            <person name="Lawson T."/>
            <person name="Leese F."/>
            <person name="Lindquist E."/>
            <person name="Lobanov A."/>
            <person name="Lomsadze A."/>
            <person name="Malik S.B."/>
            <person name="Marsh M.E."/>
            <person name="Mackinder L."/>
            <person name="Mock T."/>
            <person name="Mueller-Roeber B."/>
            <person name="Pagarete A."/>
            <person name="Parker M."/>
            <person name="Probert I."/>
            <person name="Quesneville H."/>
            <person name="Raines C."/>
            <person name="Rensing S.A."/>
            <person name="Riano-Pachon D.M."/>
            <person name="Richier S."/>
            <person name="Rokitta S."/>
            <person name="Shiraiwa Y."/>
            <person name="Soanes D.M."/>
            <person name="van der Giezen M."/>
            <person name="Wahlund T.M."/>
            <person name="Williams B."/>
            <person name="Wilson W."/>
            <person name="Wolfe G."/>
            <person name="Wurch L.L."/>
        </authorList>
    </citation>
    <scope>NUCLEOTIDE SEQUENCE</scope>
</reference>
<keyword evidence="2" id="KW-0812">Transmembrane</keyword>
<sequence>MQTSSVRAEIDESCETLIWITTGIFLISIFLSILRPEPTLAVCLFGFYGAHTHSKGAVRAFWVYLLVSVLIDALWLYQYSALQPFTWEQMQQMTRREQVAVALTAVNVLYKLVVVGVSVRLQMLLGAFEAAELQGDRPGDTSAAGGTSNGGRAASGSLAAQARQPARPPAAGAPPTTSSLSQDASAKV</sequence>
<dbReference type="GeneID" id="17286445"/>
<evidence type="ECO:0000256" key="2">
    <source>
        <dbReference type="SAM" id="Phobius"/>
    </source>
</evidence>
<accession>A0A0D3KZJ0</accession>
<feature type="transmembrane region" description="Helical" evidence="2">
    <location>
        <begin position="61"/>
        <end position="79"/>
    </location>
</feature>
<feature type="compositionally biased region" description="Polar residues" evidence="1">
    <location>
        <begin position="176"/>
        <end position="188"/>
    </location>
</feature>
<evidence type="ECO:0000256" key="1">
    <source>
        <dbReference type="SAM" id="MobiDB-lite"/>
    </source>
</evidence>
<name>A0A0D3KZJ0_EMIH1</name>
<feature type="region of interest" description="Disordered" evidence="1">
    <location>
        <begin position="135"/>
        <end position="188"/>
    </location>
</feature>
<dbReference type="PaxDb" id="2903-EOD41175"/>
<reference evidence="3" key="2">
    <citation type="submission" date="2024-10" db="UniProtKB">
        <authorList>
            <consortium name="EnsemblProtists"/>
        </authorList>
    </citation>
    <scope>IDENTIFICATION</scope>
</reference>
<organism evidence="3 4">
    <name type="scientific">Emiliania huxleyi (strain CCMP1516)</name>
    <dbReference type="NCBI Taxonomy" id="280463"/>
    <lineage>
        <taxon>Eukaryota</taxon>
        <taxon>Haptista</taxon>
        <taxon>Haptophyta</taxon>
        <taxon>Prymnesiophyceae</taxon>
        <taxon>Isochrysidales</taxon>
        <taxon>Noelaerhabdaceae</taxon>
        <taxon>Emiliania</taxon>
    </lineage>
</organism>
<dbReference type="AlphaFoldDB" id="A0A0D3KZJ0"/>
<keyword evidence="4" id="KW-1185">Reference proteome</keyword>
<dbReference type="EnsemblProtists" id="EOD41175">
    <property type="protein sequence ID" value="EOD41175"/>
    <property type="gene ID" value="EMIHUDRAFT_309019"/>
</dbReference>
<keyword evidence="2" id="KW-0472">Membrane</keyword>
<keyword evidence="2" id="KW-1133">Transmembrane helix</keyword>
<evidence type="ECO:0000313" key="4">
    <source>
        <dbReference type="Proteomes" id="UP000013827"/>
    </source>
</evidence>
<dbReference type="HOGENOM" id="CLU_1443484_0_0_1"/>
<feature type="transmembrane region" description="Helical" evidence="2">
    <location>
        <begin position="16"/>
        <end position="34"/>
    </location>
</feature>
<protein>
    <submittedName>
        <fullName evidence="3">Uncharacterized protein</fullName>
    </submittedName>
</protein>
<proteinExistence type="predicted"/>
<feature type="transmembrane region" description="Helical" evidence="2">
    <location>
        <begin position="99"/>
        <end position="119"/>
    </location>
</feature>
<evidence type="ECO:0000313" key="3">
    <source>
        <dbReference type="EnsemblProtists" id="EOD41175"/>
    </source>
</evidence>
<dbReference type="OMA" id="IDESCET"/>
<dbReference type="KEGG" id="ehx:EMIHUDRAFT_309019"/>